<sequence length="179" mass="20905">FQKKARSRPKIYSTEDSIPSSFVFNHNSEQESKESNGLYMHSLCHRFNMHIFEQHYRVSSHLGNEVEGPLSEYHSRTNTYNGKCNLCSRSRKAGFSAPKLNFPDTKAKVPKHLDGTSGTKTRFFSGRRETVENESHDRRLRTSLTEDNIRAVRDFLEIDRRIIYCQLLDEVKVAYQTKR</sequence>
<feature type="non-terminal residue" evidence="1">
    <location>
        <position position="1"/>
    </location>
</feature>
<gene>
    <name evidence="1" type="ORF">ALC62_14641</name>
</gene>
<organism evidence="1 2">
    <name type="scientific">Cyphomyrmex costatus</name>
    <dbReference type="NCBI Taxonomy" id="456900"/>
    <lineage>
        <taxon>Eukaryota</taxon>
        <taxon>Metazoa</taxon>
        <taxon>Ecdysozoa</taxon>
        <taxon>Arthropoda</taxon>
        <taxon>Hexapoda</taxon>
        <taxon>Insecta</taxon>
        <taxon>Pterygota</taxon>
        <taxon>Neoptera</taxon>
        <taxon>Endopterygota</taxon>
        <taxon>Hymenoptera</taxon>
        <taxon>Apocrita</taxon>
        <taxon>Aculeata</taxon>
        <taxon>Formicoidea</taxon>
        <taxon>Formicidae</taxon>
        <taxon>Myrmicinae</taxon>
        <taxon>Cyphomyrmex</taxon>
    </lineage>
</organism>
<protein>
    <submittedName>
        <fullName evidence="1">Uncharacterized protein</fullName>
    </submittedName>
</protein>
<name>A0A195C391_9HYME</name>
<evidence type="ECO:0000313" key="1">
    <source>
        <dbReference type="EMBL" id="KYM94661.1"/>
    </source>
</evidence>
<accession>A0A195C391</accession>
<evidence type="ECO:0000313" key="2">
    <source>
        <dbReference type="Proteomes" id="UP000078542"/>
    </source>
</evidence>
<reference evidence="1 2" key="1">
    <citation type="submission" date="2016-03" db="EMBL/GenBank/DDBJ databases">
        <title>Cyphomyrmex costatus WGS genome.</title>
        <authorList>
            <person name="Nygaard S."/>
            <person name="Hu H."/>
            <person name="Boomsma J."/>
            <person name="Zhang G."/>
        </authorList>
    </citation>
    <scope>NUCLEOTIDE SEQUENCE [LARGE SCALE GENOMIC DNA]</scope>
    <source>
        <strain evidence="1">MS0001</strain>
        <tissue evidence="1">Whole body</tissue>
    </source>
</reference>
<keyword evidence="2" id="KW-1185">Reference proteome</keyword>
<dbReference type="Proteomes" id="UP000078542">
    <property type="component" value="Unassembled WGS sequence"/>
</dbReference>
<proteinExistence type="predicted"/>
<dbReference type="AlphaFoldDB" id="A0A195C391"/>
<dbReference type="EMBL" id="KQ978350">
    <property type="protein sequence ID" value="KYM94661.1"/>
    <property type="molecule type" value="Genomic_DNA"/>
</dbReference>